<dbReference type="PANTHER" id="PTHR42928:SF5">
    <property type="entry name" value="BLR1237 PROTEIN"/>
    <property type="match status" value="1"/>
</dbReference>
<protein>
    <submittedName>
        <fullName evidence="3">Tripartite tricarboxylate transporter substrate binding protein</fullName>
    </submittedName>
</protein>
<dbReference type="CDD" id="cd07012">
    <property type="entry name" value="PBP2_Bug_TTT"/>
    <property type="match status" value="1"/>
</dbReference>
<dbReference type="Pfam" id="PF03401">
    <property type="entry name" value="TctC"/>
    <property type="match status" value="1"/>
</dbReference>
<gene>
    <name evidence="3" type="ORF">PYR84_04385</name>
</gene>
<feature type="region of interest" description="Disordered" evidence="2">
    <location>
        <begin position="1"/>
        <end position="34"/>
    </location>
</feature>
<sequence>MTPRHDATRAMPRHARASAPVRAPAAAGPQPSARMARRSLLAALAALPWLPASAQPQPPPTASTAPARDAKSDALTLIVPYAAGGPLDRTARPLVEASSAKLGAIHILYVPGEGGAKGSNMVAQATAQDRLLLMGAAATHAVLPWLQPQLGYDPLRDFQPLVLVARMPNVLVMRSDLARQWRIRTALDLQRFLAKHRQPLRYASGGPGSSGHLSGEMYQMLTRLPLLHLPFGGTQPALSALLDGSADLLFDSLASSLPHIRAGRLQALAVTTLERVPLLPEVPSLNDTVPGFNLANWFGLFAPAGWPADLAQRHAAVFSKAMRSSPVQETLTAMGVLPEDLQLQEFARFVRSEHSKYGLLVQAARIRQL</sequence>
<dbReference type="Proteomes" id="UP001219066">
    <property type="component" value="Chromosome"/>
</dbReference>
<dbReference type="InterPro" id="IPR042100">
    <property type="entry name" value="Bug_dom1"/>
</dbReference>
<reference evidence="3" key="1">
    <citation type="submission" date="2023-03" db="EMBL/GenBank/DDBJ databases">
        <title>Synergistic degradation of erythromycin by symbiotic bacteria Ery-6A and Ery-6B and application in simulated water remediation.</title>
        <authorList>
            <person name="Xu S."/>
        </authorList>
    </citation>
    <scope>NUCLEOTIDE SEQUENCE</scope>
    <source>
        <strain evidence="3">Ery-6A</strain>
    </source>
</reference>
<organism evidence="3 4">
    <name type="scientific">Delftia tsuruhatensis</name>
    <dbReference type="NCBI Taxonomy" id="180282"/>
    <lineage>
        <taxon>Bacteria</taxon>
        <taxon>Pseudomonadati</taxon>
        <taxon>Pseudomonadota</taxon>
        <taxon>Betaproteobacteria</taxon>
        <taxon>Burkholderiales</taxon>
        <taxon>Comamonadaceae</taxon>
        <taxon>Delftia</taxon>
    </lineage>
</organism>
<dbReference type="Gene3D" id="3.40.190.10">
    <property type="entry name" value="Periplasmic binding protein-like II"/>
    <property type="match status" value="1"/>
</dbReference>
<evidence type="ECO:0000256" key="2">
    <source>
        <dbReference type="SAM" id="MobiDB-lite"/>
    </source>
</evidence>
<evidence type="ECO:0000313" key="4">
    <source>
        <dbReference type="Proteomes" id="UP001219066"/>
    </source>
</evidence>
<evidence type="ECO:0000313" key="3">
    <source>
        <dbReference type="EMBL" id="WFF81930.1"/>
    </source>
</evidence>
<feature type="compositionally biased region" description="Low complexity" evidence="2">
    <location>
        <begin position="17"/>
        <end position="34"/>
    </location>
</feature>
<evidence type="ECO:0000256" key="1">
    <source>
        <dbReference type="ARBA" id="ARBA00006987"/>
    </source>
</evidence>
<accession>A0AAX3SPL8</accession>
<name>A0AAX3SPL8_9BURK</name>
<dbReference type="AlphaFoldDB" id="A0AAX3SPL8"/>
<dbReference type="PANTHER" id="PTHR42928">
    <property type="entry name" value="TRICARBOXYLATE-BINDING PROTEIN"/>
    <property type="match status" value="1"/>
</dbReference>
<dbReference type="PIRSF" id="PIRSF017082">
    <property type="entry name" value="YflP"/>
    <property type="match status" value="1"/>
</dbReference>
<dbReference type="Gene3D" id="3.40.190.150">
    <property type="entry name" value="Bordetella uptake gene, domain 1"/>
    <property type="match status" value="1"/>
</dbReference>
<proteinExistence type="inferred from homology"/>
<dbReference type="InterPro" id="IPR005064">
    <property type="entry name" value="BUG"/>
</dbReference>
<dbReference type="EMBL" id="CP120956">
    <property type="protein sequence ID" value="WFF81930.1"/>
    <property type="molecule type" value="Genomic_DNA"/>
</dbReference>
<comment type="similarity">
    <text evidence="1">Belongs to the UPF0065 (bug) family.</text>
</comment>
<dbReference type="SUPFAM" id="SSF53850">
    <property type="entry name" value="Periplasmic binding protein-like II"/>
    <property type="match status" value="1"/>
</dbReference>